<dbReference type="STRING" id="86416.Clopa_2931"/>
<dbReference type="PATRIC" id="fig|86416.3.peg.2917"/>
<dbReference type="GO" id="GO:0044781">
    <property type="term" value="P:bacterial-type flagellum organization"/>
    <property type="evidence" value="ECO:0007669"/>
    <property type="project" value="UniProtKB-KW"/>
</dbReference>
<dbReference type="AlphaFoldDB" id="R4KB64"/>
<feature type="region of interest" description="Disordered" evidence="3">
    <location>
        <begin position="15"/>
        <end position="36"/>
    </location>
</feature>
<accession>R4KB64</accession>
<sequence>MAVTSSTATALTGYQTTSNTSGATDRGTPMIKPGQQGIDKNSFLKILTAELSNQDPLSGSNQDSTQYVAQLAQFTSLEQMANLNSTLTLNSASNLLGKTVMFNETDSMNNNYIGQVNSITKQGDTITLTVATSDNGKALTKDFDYGDIYQINPDTSSSSTDSSSDSSSNANV</sequence>
<dbReference type="Pfam" id="PF03963">
    <property type="entry name" value="FlgD"/>
    <property type="match status" value="1"/>
</dbReference>
<evidence type="ECO:0000256" key="3">
    <source>
        <dbReference type="SAM" id="MobiDB-lite"/>
    </source>
</evidence>
<dbReference type="RefSeq" id="WP_015616063.1">
    <property type="nucleotide sequence ID" value="NC_021182.1"/>
</dbReference>
<keyword evidence="4" id="KW-0969">Cilium</keyword>
<gene>
    <name evidence="4" type="ORF">Clopa_2931</name>
</gene>
<keyword evidence="4" id="KW-0282">Flagellum</keyword>
<dbReference type="OrthoDB" id="280334at2"/>
<keyword evidence="2" id="KW-1005">Bacterial flagellum biogenesis</keyword>
<evidence type="ECO:0000313" key="4">
    <source>
        <dbReference type="EMBL" id="AGK97769.1"/>
    </source>
</evidence>
<dbReference type="InterPro" id="IPR005648">
    <property type="entry name" value="FlgD"/>
</dbReference>
<evidence type="ECO:0000256" key="1">
    <source>
        <dbReference type="ARBA" id="ARBA00010577"/>
    </source>
</evidence>
<dbReference type="KEGG" id="cpas:Clopa_2931"/>
<dbReference type="HOGENOM" id="CLU_047535_4_0_9"/>
<reference evidence="4 5" key="1">
    <citation type="submission" date="2012-01" db="EMBL/GenBank/DDBJ databases">
        <title>Complete sequence of chromosome of Clostridium pasteurianum BC1.</title>
        <authorList>
            <consortium name="US DOE Joint Genome Institute"/>
            <person name="Lucas S."/>
            <person name="Han J."/>
            <person name="Lapidus A."/>
            <person name="Cheng J.-F."/>
            <person name="Goodwin L."/>
            <person name="Pitluck S."/>
            <person name="Peters L."/>
            <person name="Mikhailova N."/>
            <person name="Teshima H."/>
            <person name="Detter J.C."/>
            <person name="Han C."/>
            <person name="Tapia R."/>
            <person name="Land M."/>
            <person name="Hauser L."/>
            <person name="Kyrpides N."/>
            <person name="Ivanova N."/>
            <person name="Pagani I."/>
            <person name="Dunn J."/>
            <person name="Taghavi S."/>
            <person name="Francis A."/>
            <person name="van der Lelie D."/>
            <person name="Woyke T."/>
        </authorList>
    </citation>
    <scope>NUCLEOTIDE SEQUENCE [LARGE SCALE GENOMIC DNA]</scope>
    <source>
        <strain evidence="4 5">BC1</strain>
    </source>
</reference>
<proteinExistence type="inferred from homology"/>
<feature type="region of interest" description="Disordered" evidence="3">
    <location>
        <begin position="153"/>
        <end position="172"/>
    </location>
</feature>
<dbReference type="Proteomes" id="UP000013523">
    <property type="component" value="Chromosome"/>
</dbReference>
<comment type="similarity">
    <text evidence="1">Belongs to the FlgD family.</text>
</comment>
<protein>
    <submittedName>
        <fullName evidence="4">Flagellar hook capping protein</fullName>
    </submittedName>
</protein>
<keyword evidence="5" id="KW-1185">Reference proteome</keyword>
<evidence type="ECO:0000256" key="2">
    <source>
        <dbReference type="ARBA" id="ARBA00022795"/>
    </source>
</evidence>
<dbReference type="eggNOG" id="COG1843">
    <property type="taxonomic scope" value="Bacteria"/>
</dbReference>
<keyword evidence="4" id="KW-0966">Cell projection</keyword>
<evidence type="ECO:0000313" key="5">
    <source>
        <dbReference type="Proteomes" id="UP000013523"/>
    </source>
</evidence>
<feature type="compositionally biased region" description="Low complexity" evidence="3">
    <location>
        <begin position="154"/>
        <end position="172"/>
    </location>
</feature>
<organism evidence="4 5">
    <name type="scientific">Clostridium pasteurianum BC1</name>
    <dbReference type="NCBI Taxonomy" id="86416"/>
    <lineage>
        <taxon>Bacteria</taxon>
        <taxon>Bacillati</taxon>
        <taxon>Bacillota</taxon>
        <taxon>Clostridia</taxon>
        <taxon>Eubacteriales</taxon>
        <taxon>Clostridiaceae</taxon>
        <taxon>Clostridium</taxon>
    </lineage>
</organism>
<name>R4KB64_CLOPA</name>
<dbReference type="EMBL" id="CP003261">
    <property type="protein sequence ID" value="AGK97769.1"/>
    <property type="molecule type" value="Genomic_DNA"/>
</dbReference>